<protein>
    <submittedName>
        <fullName evidence="1">Uncharacterized protein</fullName>
    </submittedName>
</protein>
<dbReference type="Proteomes" id="UP001139488">
    <property type="component" value="Unassembled WGS sequence"/>
</dbReference>
<keyword evidence="2" id="KW-1185">Reference proteome</keyword>
<name>A0A9X1WL06_9VIBR</name>
<evidence type="ECO:0000313" key="2">
    <source>
        <dbReference type="Proteomes" id="UP001139488"/>
    </source>
</evidence>
<gene>
    <name evidence="1" type="ORF">LNL84_18375</name>
</gene>
<accession>A0A9X1WL06</accession>
<comment type="caution">
    <text evidence="1">The sequence shown here is derived from an EMBL/GenBank/DDBJ whole genome shotgun (WGS) entry which is preliminary data.</text>
</comment>
<proteinExistence type="predicted"/>
<organism evidence="1 2">
    <name type="scientific">Vibrio gelatinilyticus</name>
    <dbReference type="NCBI Taxonomy" id="2893468"/>
    <lineage>
        <taxon>Bacteria</taxon>
        <taxon>Pseudomonadati</taxon>
        <taxon>Pseudomonadota</taxon>
        <taxon>Gammaproteobacteria</taxon>
        <taxon>Vibrionales</taxon>
        <taxon>Vibrionaceae</taxon>
        <taxon>Vibrio</taxon>
    </lineage>
</organism>
<sequence length="61" mass="7410">MKNDKQWKGWNELFKNNSDLLGRRKSEQKALKQFKHMPISMTRYYSPSWSGWNDFLSKVDK</sequence>
<reference evidence="1" key="1">
    <citation type="submission" date="2021-11" db="EMBL/GenBank/DDBJ databases">
        <title>Vibrio ZSDE26 sp. nov. and Vibrio ZSDZ34 sp. nov., isolated from coastal seawater in Qingdao.</title>
        <authorList>
            <person name="Zhang P."/>
        </authorList>
    </citation>
    <scope>NUCLEOTIDE SEQUENCE</scope>
    <source>
        <strain evidence="1">ZSDZ34</strain>
    </source>
</reference>
<evidence type="ECO:0000313" key="1">
    <source>
        <dbReference type="EMBL" id="MCJ2378779.1"/>
    </source>
</evidence>
<dbReference type="RefSeq" id="WP_244359195.1">
    <property type="nucleotide sequence ID" value="NZ_JAJNNZ010000022.1"/>
</dbReference>
<dbReference type="AlphaFoldDB" id="A0A9X1WL06"/>
<dbReference type="EMBL" id="JAJNNZ010000022">
    <property type="protein sequence ID" value="MCJ2378779.1"/>
    <property type="molecule type" value="Genomic_DNA"/>
</dbReference>